<feature type="region of interest" description="Disordered" evidence="1">
    <location>
        <begin position="117"/>
        <end position="156"/>
    </location>
</feature>
<evidence type="ECO:0000313" key="2">
    <source>
        <dbReference type="EMBL" id="EKX44748.1"/>
    </source>
</evidence>
<dbReference type="KEGG" id="gtt:GUITHDRAFT_152852"/>
<feature type="compositionally biased region" description="Basic and acidic residues" evidence="1">
    <location>
        <begin position="1"/>
        <end position="16"/>
    </location>
</feature>
<gene>
    <name evidence="2" type="ORF">GUITHDRAFT_152852</name>
</gene>
<reference evidence="4" key="2">
    <citation type="submission" date="2012-11" db="EMBL/GenBank/DDBJ databases">
        <authorList>
            <person name="Kuo A."/>
            <person name="Curtis B.A."/>
            <person name="Tanifuji G."/>
            <person name="Burki F."/>
            <person name="Gruber A."/>
            <person name="Irimia M."/>
            <person name="Maruyama S."/>
            <person name="Arias M.C."/>
            <person name="Ball S.G."/>
            <person name="Gile G.H."/>
            <person name="Hirakawa Y."/>
            <person name="Hopkins J.F."/>
            <person name="Rensing S.A."/>
            <person name="Schmutz J."/>
            <person name="Symeonidi A."/>
            <person name="Elias M."/>
            <person name="Eveleigh R.J."/>
            <person name="Herman E.K."/>
            <person name="Klute M.J."/>
            <person name="Nakayama T."/>
            <person name="Obornik M."/>
            <person name="Reyes-Prieto A."/>
            <person name="Armbrust E.V."/>
            <person name="Aves S.J."/>
            <person name="Beiko R.G."/>
            <person name="Coutinho P."/>
            <person name="Dacks J.B."/>
            <person name="Durnford D.G."/>
            <person name="Fast N.M."/>
            <person name="Green B.R."/>
            <person name="Grisdale C."/>
            <person name="Hempe F."/>
            <person name="Henrissat B."/>
            <person name="Hoppner M.P."/>
            <person name="Ishida K.-I."/>
            <person name="Kim E."/>
            <person name="Koreny L."/>
            <person name="Kroth P.G."/>
            <person name="Liu Y."/>
            <person name="Malik S.-B."/>
            <person name="Maier U.G."/>
            <person name="McRose D."/>
            <person name="Mock T."/>
            <person name="Neilson J.A."/>
            <person name="Onodera N.T."/>
            <person name="Poole A.M."/>
            <person name="Pritham E.J."/>
            <person name="Richards T.A."/>
            <person name="Rocap G."/>
            <person name="Roy S.W."/>
            <person name="Sarai C."/>
            <person name="Schaack S."/>
            <person name="Shirato S."/>
            <person name="Slamovits C.H."/>
            <person name="Spencer D.F."/>
            <person name="Suzuki S."/>
            <person name="Worden A.Z."/>
            <person name="Zauner S."/>
            <person name="Barry K."/>
            <person name="Bell C."/>
            <person name="Bharti A.K."/>
            <person name="Crow J.A."/>
            <person name="Grimwood J."/>
            <person name="Kramer R."/>
            <person name="Lindquist E."/>
            <person name="Lucas S."/>
            <person name="Salamov A."/>
            <person name="McFadden G.I."/>
            <person name="Lane C.E."/>
            <person name="Keeling P.J."/>
            <person name="Gray M.W."/>
            <person name="Grigoriev I.V."/>
            <person name="Archibald J.M."/>
        </authorList>
    </citation>
    <scope>NUCLEOTIDE SEQUENCE</scope>
    <source>
        <strain evidence="4">CCMP2712</strain>
    </source>
</reference>
<dbReference type="EMBL" id="JH993002">
    <property type="protein sequence ID" value="EKX44748.1"/>
    <property type="molecule type" value="Genomic_DNA"/>
</dbReference>
<name>L1J880_GUITC</name>
<dbReference type="PANTHER" id="PTHR21523:SF14">
    <property type="entry name" value="EXPORTED REPETITIVE PROTEIN"/>
    <property type="match status" value="1"/>
</dbReference>
<organism evidence="2">
    <name type="scientific">Guillardia theta (strain CCMP2712)</name>
    <name type="common">Cryptophyte</name>
    <dbReference type="NCBI Taxonomy" id="905079"/>
    <lineage>
        <taxon>Eukaryota</taxon>
        <taxon>Cryptophyceae</taxon>
        <taxon>Pyrenomonadales</taxon>
        <taxon>Geminigeraceae</taxon>
        <taxon>Guillardia</taxon>
    </lineage>
</organism>
<dbReference type="PaxDb" id="55529-EKX44748"/>
<dbReference type="PANTHER" id="PTHR21523">
    <property type="match status" value="1"/>
</dbReference>
<protein>
    <submittedName>
        <fullName evidence="2 3">Uncharacterized protein</fullName>
    </submittedName>
</protein>
<feature type="compositionally biased region" description="Basic and acidic residues" evidence="1">
    <location>
        <begin position="127"/>
        <end position="144"/>
    </location>
</feature>
<dbReference type="HOGENOM" id="CLU_1690074_0_0_1"/>
<dbReference type="Proteomes" id="UP000011087">
    <property type="component" value="Unassembled WGS sequence"/>
</dbReference>
<accession>L1J880</accession>
<evidence type="ECO:0000313" key="4">
    <source>
        <dbReference type="Proteomes" id="UP000011087"/>
    </source>
</evidence>
<reference evidence="2 4" key="1">
    <citation type="journal article" date="2012" name="Nature">
        <title>Algal genomes reveal evolutionary mosaicism and the fate of nucleomorphs.</title>
        <authorList>
            <consortium name="DOE Joint Genome Institute"/>
            <person name="Curtis B.A."/>
            <person name="Tanifuji G."/>
            <person name="Burki F."/>
            <person name="Gruber A."/>
            <person name="Irimia M."/>
            <person name="Maruyama S."/>
            <person name="Arias M.C."/>
            <person name="Ball S.G."/>
            <person name="Gile G.H."/>
            <person name="Hirakawa Y."/>
            <person name="Hopkins J.F."/>
            <person name="Kuo A."/>
            <person name="Rensing S.A."/>
            <person name="Schmutz J."/>
            <person name="Symeonidi A."/>
            <person name="Elias M."/>
            <person name="Eveleigh R.J."/>
            <person name="Herman E.K."/>
            <person name="Klute M.J."/>
            <person name="Nakayama T."/>
            <person name="Obornik M."/>
            <person name="Reyes-Prieto A."/>
            <person name="Armbrust E.V."/>
            <person name="Aves S.J."/>
            <person name="Beiko R.G."/>
            <person name="Coutinho P."/>
            <person name="Dacks J.B."/>
            <person name="Durnford D.G."/>
            <person name="Fast N.M."/>
            <person name="Green B.R."/>
            <person name="Grisdale C.J."/>
            <person name="Hempel F."/>
            <person name="Henrissat B."/>
            <person name="Hoppner M.P."/>
            <person name="Ishida K."/>
            <person name="Kim E."/>
            <person name="Koreny L."/>
            <person name="Kroth P.G."/>
            <person name="Liu Y."/>
            <person name="Malik S.B."/>
            <person name="Maier U.G."/>
            <person name="McRose D."/>
            <person name="Mock T."/>
            <person name="Neilson J.A."/>
            <person name="Onodera N.T."/>
            <person name="Poole A.M."/>
            <person name="Pritham E.J."/>
            <person name="Richards T.A."/>
            <person name="Rocap G."/>
            <person name="Roy S.W."/>
            <person name="Sarai C."/>
            <person name="Schaack S."/>
            <person name="Shirato S."/>
            <person name="Slamovits C.H."/>
            <person name="Spencer D.F."/>
            <person name="Suzuki S."/>
            <person name="Worden A.Z."/>
            <person name="Zauner S."/>
            <person name="Barry K."/>
            <person name="Bell C."/>
            <person name="Bharti A.K."/>
            <person name="Crow J.A."/>
            <person name="Grimwood J."/>
            <person name="Kramer R."/>
            <person name="Lindquist E."/>
            <person name="Lucas S."/>
            <person name="Salamov A."/>
            <person name="McFadden G.I."/>
            <person name="Lane C.E."/>
            <person name="Keeling P.J."/>
            <person name="Gray M.W."/>
            <person name="Grigoriev I.V."/>
            <person name="Archibald J.M."/>
        </authorList>
    </citation>
    <scope>NUCLEOTIDE SEQUENCE</scope>
    <source>
        <strain evidence="2 4">CCMP2712</strain>
    </source>
</reference>
<evidence type="ECO:0000313" key="3">
    <source>
        <dbReference type="EnsemblProtists" id="EKX44748"/>
    </source>
</evidence>
<dbReference type="GeneID" id="17301482"/>
<dbReference type="EnsemblProtists" id="EKX44748">
    <property type="protein sequence ID" value="EKX44748"/>
    <property type="gene ID" value="GUITHDRAFT_152852"/>
</dbReference>
<sequence>MVHLHQVSETKPRVHADGGSLMRSGNHRQMLAQLEYQQSMRARVVEPHVVEPQVVEPHVLEPHVLEPQVVEPHVLEPQVVEPHVLEPQVLEPHVLEPQVRMPHVVWPHVFGDEILSTSGGPPGYLDQDGKSLLRGLDQDSRDGTESVGRLQGQFKT</sequence>
<dbReference type="AlphaFoldDB" id="L1J880"/>
<evidence type="ECO:0000256" key="1">
    <source>
        <dbReference type="SAM" id="MobiDB-lite"/>
    </source>
</evidence>
<reference evidence="3" key="3">
    <citation type="submission" date="2015-06" db="UniProtKB">
        <authorList>
            <consortium name="EnsemblProtists"/>
        </authorList>
    </citation>
    <scope>IDENTIFICATION</scope>
</reference>
<dbReference type="RefSeq" id="XP_005831728.1">
    <property type="nucleotide sequence ID" value="XM_005831671.1"/>
</dbReference>
<keyword evidence="4" id="KW-1185">Reference proteome</keyword>
<dbReference type="OrthoDB" id="5917548at2759"/>
<proteinExistence type="predicted"/>
<feature type="region of interest" description="Disordered" evidence="1">
    <location>
        <begin position="1"/>
        <end position="23"/>
    </location>
</feature>